<dbReference type="InterPro" id="IPR050515">
    <property type="entry name" value="Beta-lactam/transpept"/>
</dbReference>
<dbReference type="SUPFAM" id="SSF56601">
    <property type="entry name" value="beta-lactamase/transpeptidase-like"/>
    <property type="match status" value="1"/>
</dbReference>
<evidence type="ECO:0000313" key="7">
    <source>
        <dbReference type="Proteomes" id="UP001370348"/>
    </source>
</evidence>
<dbReference type="Gene3D" id="3.30.10.20">
    <property type="match status" value="1"/>
</dbReference>
<dbReference type="InterPro" id="IPR005311">
    <property type="entry name" value="PBP_dimer"/>
</dbReference>
<feature type="domain" description="PASTA" evidence="5">
    <location>
        <begin position="641"/>
        <end position="700"/>
    </location>
</feature>
<feature type="region of interest" description="Disordered" evidence="4">
    <location>
        <begin position="599"/>
        <end position="643"/>
    </location>
</feature>
<protein>
    <submittedName>
        <fullName evidence="6">Transpeptidase family protein</fullName>
    </submittedName>
</protein>
<dbReference type="Gene3D" id="3.40.710.10">
    <property type="entry name" value="DD-peptidase/beta-lactamase superfamily"/>
    <property type="match status" value="1"/>
</dbReference>
<dbReference type="PROSITE" id="PS51178">
    <property type="entry name" value="PASTA"/>
    <property type="match status" value="1"/>
</dbReference>
<evidence type="ECO:0000256" key="4">
    <source>
        <dbReference type="SAM" id="MobiDB-lite"/>
    </source>
</evidence>
<evidence type="ECO:0000313" key="6">
    <source>
        <dbReference type="EMBL" id="WXB16782.1"/>
    </source>
</evidence>
<dbReference type="InterPro" id="IPR005543">
    <property type="entry name" value="PASTA_dom"/>
</dbReference>
<keyword evidence="2" id="KW-0121">Carboxypeptidase</keyword>
<evidence type="ECO:0000256" key="2">
    <source>
        <dbReference type="ARBA" id="ARBA00022645"/>
    </source>
</evidence>
<proteinExistence type="predicted"/>
<sequence length="702" mass="73559">MGMLVGLIGLALGGLVAGAYRVQVEDGPLWKEMAEKQRQRRLHIEPKRGTIYDRNGTALAVSVEVPSLSADVVEMLRGVEAPDAQDAALRDISSRLAAGLNLKADELYAKLLPKKRFTWIKRRITGDEAAFIRELGDAKRQSHPVRGLNIEGEGHRYYPGREVAGPMLGFVAPDGFGKEGIELSIDEELRGRTEEVSGLRDRSGRLLFSNGAKGGDALTGRDVHLTIDEGIQHVAERELGAAQGTYETKGGALVAVDPNTGEILALASTPGYNPNDYGESEGDARRNRAVTDRFEPGSVMKVFTIAGALAAGTLKPTESIYCEHGSLKIGPVTIHDTHQNDWLTPTQIMAKSSNIGAAKIAFNMGEAGLYSTYRRFGFGEPTGLPLPGEASGVLRPRGRPWFEVETANASFGQGVSTTTVQLAMAMAAIANGGRLLEPVLVRKVTDARGELVREGVTHVRREVIPPGVARMITEMLTAVTEDGGTGEEASIAGFRVAGKTSTAQKVDPATGKMSMQLFTSSFVGFVPADRPRLVIAIMLDEPILGHLGGSLAGPVFRRTAEAALRYLGVTPNSASAKLTNVSREGDPADTFMAAMKAGAAGASNPPGASGAANASGAPQGDPAAPGGGAAPEPAVPTIPNGAIPVRVPDTTGMAARDAVKSMLAAGLVPQIEGHGRMIRQSPAPGVTAAKGSAVRLVFEPAS</sequence>
<dbReference type="RefSeq" id="WP_394826412.1">
    <property type="nucleotide sequence ID" value="NZ_CP089984.1"/>
</dbReference>
<feature type="compositionally biased region" description="Low complexity" evidence="4">
    <location>
        <begin position="599"/>
        <end position="624"/>
    </location>
</feature>
<organism evidence="6 7">
    <name type="scientific">Pendulispora albinea</name>
    <dbReference type="NCBI Taxonomy" id="2741071"/>
    <lineage>
        <taxon>Bacteria</taxon>
        <taxon>Pseudomonadati</taxon>
        <taxon>Myxococcota</taxon>
        <taxon>Myxococcia</taxon>
        <taxon>Myxococcales</taxon>
        <taxon>Sorangiineae</taxon>
        <taxon>Pendulisporaceae</taxon>
        <taxon>Pendulispora</taxon>
    </lineage>
</organism>
<dbReference type="SMART" id="SM00740">
    <property type="entry name" value="PASTA"/>
    <property type="match status" value="1"/>
</dbReference>
<dbReference type="Pfam" id="PF03717">
    <property type="entry name" value="PBP_dimer"/>
    <property type="match status" value="1"/>
</dbReference>
<dbReference type="SUPFAM" id="SSF54184">
    <property type="entry name" value="Penicillin-binding protein 2x (pbp-2x), c-terminal domain"/>
    <property type="match status" value="1"/>
</dbReference>
<dbReference type="Gene3D" id="3.30.450.330">
    <property type="match status" value="1"/>
</dbReference>
<dbReference type="PANTHER" id="PTHR30627">
    <property type="entry name" value="PEPTIDOGLYCAN D,D-TRANSPEPTIDASE"/>
    <property type="match status" value="1"/>
</dbReference>
<dbReference type="Pfam" id="PF00905">
    <property type="entry name" value="Transpeptidase"/>
    <property type="match status" value="1"/>
</dbReference>
<dbReference type="CDD" id="cd06575">
    <property type="entry name" value="PASTA_Pbp2x-like_2"/>
    <property type="match status" value="1"/>
</dbReference>
<keyword evidence="7" id="KW-1185">Reference proteome</keyword>
<evidence type="ECO:0000259" key="5">
    <source>
        <dbReference type="PROSITE" id="PS51178"/>
    </source>
</evidence>
<dbReference type="PANTHER" id="PTHR30627:SF1">
    <property type="entry name" value="PEPTIDOGLYCAN D,D-TRANSPEPTIDASE FTSI"/>
    <property type="match status" value="1"/>
</dbReference>
<name>A0ABZ2M584_9BACT</name>
<keyword evidence="2" id="KW-0645">Protease</keyword>
<accession>A0ABZ2M584</accession>
<dbReference type="Gene3D" id="3.90.1310.10">
    <property type="entry name" value="Penicillin-binding protein 2a (Domain 2)"/>
    <property type="match status" value="1"/>
</dbReference>
<keyword evidence="2" id="KW-0378">Hydrolase</keyword>
<evidence type="ECO:0000256" key="1">
    <source>
        <dbReference type="ARBA" id="ARBA00004370"/>
    </source>
</evidence>
<keyword evidence="3" id="KW-0472">Membrane</keyword>
<dbReference type="InterPro" id="IPR012338">
    <property type="entry name" value="Beta-lactam/transpept-like"/>
</dbReference>
<dbReference type="InterPro" id="IPR036138">
    <property type="entry name" value="PBP_dimer_sf"/>
</dbReference>
<dbReference type="EMBL" id="CP089984">
    <property type="protein sequence ID" value="WXB16782.1"/>
    <property type="molecule type" value="Genomic_DNA"/>
</dbReference>
<dbReference type="SUPFAM" id="SSF56519">
    <property type="entry name" value="Penicillin binding protein dimerisation domain"/>
    <property type="match status" value="1"/>
</dbReference>
<reference evidence="6 7" key="1">
    <citation type="submission" date="2021-12" db="EMBL/GenBank/DDBJ databases">
        <title>Discovery of the Pendulisporaceae a myxobacterial family with distinct sporulation behavior and unique specialized metabolism.</title>
        <authorList>
            <person name="Garcia R."/>
            <person name="Popoff A."/>
            <person name="Bader C.D."/>
            <person name="Loehr J."/>
            <person name="Walesch S."/>
            <person name="Walt C."/>
            <person name="Boldt J."/>
            <person name="Bunk B."/>
            <person name="Haeckl F.J.F.P.J."/>
            <person name="Gunesch A.P."/>
            <person name="Birkelbach J."/>
            <person name="Nuebel U."/>
            <person name="Pietschmann T."/>
            <person name="Bach T."/>
            <person name="Mueller R."/>
        </authorList>
    </citation>
    <scope>NUCLEOTIDE SEQUENCE [LARGE SCALE GENOMIC DNA]</scope>
    <source>
        <strain evidence="6 7">MSr11954</strain>
    </source>
</reference>
<dbReference type="Pfam" id="PF03793">
    <property type="entry name" value="PASTA"/>
    <property type="match status" value="1"/>
</dbReference>
<dbReference type="InterPro" id="IPR001460">
    <property type="entry name" value="PCN-bd_Tpept"/>
</dbReference>
<gene>
    <name evidence="6" type="ORF">LZC94_05770</name>
</gene>
<dbReference type="Proteomes" id="UP001370348">
    <property type="component" value="Chromosome"/>
</dbReference>
<evidence type="ECO:0000256" key="3">
    <source>
        <dbReference type="ARBA" id="ARBA00023136"/>
    </source>
</evidence>
<comment type="subcellular location">
    <subcellularLocation>
        <location evidence="1">Membrane</location>
    </subcellularLocation>
</comment>